<dbReference type="AlphaFoldDB" id="J2F5A8"/>
<organism evidence="1">
    <name type="scientific">Pseudomonas fluorescens (strain Q2-87)</name>
    <dbReference type="NCBI Taxonomy" id="1038922"/>
    <lineage>
        <taxon>Bacteria</taxon>
        <taxon>Pseudomonadati</taxon>
        <taxon>Pseudomonadota</taxon>
        <taxon>Gammaproteobacteria</taxon>
        <taxon>Pseudomonadales</taxon>
        <taxon>Pseudomonadaceae</taxon>
        <taxon>Pseudomonas</taxon>
    </lineage>
</organism>
<name>J2F5A8_PSEFQ</name>
<accession>J2F5A8</accession>
<dbReference type="HOGENOM" id="CLU_3102743_0_0_6"/>
<evidence type="ECO:0000313" key="1">
    <source>
        <dbReference type="EMBL" id="EJL04223.1"/>
    </source>
</evidence>
<reference evidence="1" key="1">
    <citation type="journal article" date="2012" name="PLoS Genet.">
        <title>Comparative Genomics of Plant-Associated Pseudomonas spp.: Insights into Diversity and Inheritance of Traits Involved in Multitrophic Interactions.</title>
        <authorList>
            <person name="Loper J.E."/>
            <person name="Hassan K.A."/>
            <person name="Mavrodi D.V."/>
            <person name="Davis E.W.II."/>
            <person name="Lim C.K."/>
            <person name="Shaffer B.T."/>
            <person name="Elbourne L.D."/>
            <person name="Stockwell V.O."/>
            <person name="Hartney S.L."/>
            <person name="Breakwell K."/>
            <person name="Henkels M.D."/>
            <person name="Tetu S.G."/>
            <person name="Rangel L.I."/>
            <person name="Kidarsa T.A."/>
            <person name="Wilson N.L."/>
            <person name="van de Mortel J.E."/>
            <person name="Song C."/>
            <person name="Blumhagen R."/>
            <person name="Radune D."/>
            <person name="Hostetler J.B."/>
            <person name="Brinkac L.M."/>
            <person name="Durkin A.S."/>
            <person name="Kluepfel D.A."/>
            <person name="Wechter W.P."/>
            <person name="Anderson A.J."/>
            <person name="Kim Y.C."/>
            <person name="Pierson L.S.III."/>
            <person name="Pierson E.A."/>
            <person name="Lindow S.E."/>
            <person name="Kobayashi D.Y."/>
            <person name="Raaijmakers J.M."/>
            <person name="Weller D.M."/>
            <person name="Thomashow L.S."/>
            <person name="Allen A.E."/>
            <person name="Paulsen I.T."/>
        </authorList>
    </citation>
    <scope>NUCLEOTIDE SEQUENCE [LARGE SCALE GENOMIC DNA]</scope>
    <source>
        <strain evidence="1">Q2-87</strain>
    </source>
</reference>
<dbReference type="PATRIC" id="fig|1038922.3.peg.4523"/>
<gene>
    <name evidence="1" type="ORF">PflQ2_1000</name>
</gene>
<dbReference type="EMBL" id="AGBM01000001">
    <property type="protein sequence ID" value="EJL04223.1"/>
    <property type="molecule type" value="Genomic_DNA"/>
</dbReference>
<proteinExistence type="predicted"/>
<comment type="caution">
    <text evidence="1">The sequence shown here is derived from an EMBL/GenBank/DDBJ whole genome shotgun (WGS) entry which is preliminary data.</text>
</comment>
<sequence length="51" mass="5586">MHFWSLHKAPEGMKPTIVRTLFLNTALIVPSQRCLGAVAVESSHELSVGKP</sequence>
<dbReference type="Proteomes" id="UP000007289">
    <property type="component" value="Chromosome"/>
</dbReference>
<protein>
    <submittedName>
        <fullName evidence="1">Uncharacterized protein</fullName>
    </submittedName>
</protein>